<dbReference type="EMBL" id="FRCA01000015">
    <property type="protein sequence ID" value="SHM85662.1"/>
    <property type="molecule type" value="Genomic_DNA"/>
</dbReference>
<organism evidence="11 12">
    <name type="scientific">Halomonas cupida</name>
    <dbReference type="NCBI Taxonomy" id="44933"/>
    <lineage>
        <taxon>Bacteria</taxon>
        <taxon>Pseudomonadati</taxon>
        <taxon>Pseudomonadota</taxon>
        <taxon>Gammaproteobacteria</taxon>
        <taxon>Oceanospirillales</taxon>
        <taxon>Halomonadaceae</taxon>
        <taxon>Halomonas</taxon>
    </lineage>
</organism>
<dbReference type="InterPro" id="IPR012094">
    <property type="entry name" value="tRNA_Ile_lys_synt"/>
</dbReference>
<dbReference type="RefSeq" id="WP_073437056.1">
    <property type="nucleotide sequence ID" value="NZ_BJXU01000157.1"/>
</dbReference>
<dbReference type="CDD" id="cd01992">
    <property type="entry name" value="TilS_N"/>
    <property type="match status" value="1"/>
</dbReference>
<dbReference type="EMBL" id="BJXU01000157">
    <property type="protein sequence ID" value="GEN25616.1"/>
    <property type="molecule type" value="Genomic_DNA"/>
</dbReference>
<comment type="function">
    <text evidence="8">Ligates lysine onto the cytidine present at position 34 of the AUA codon-specific tRNA(Ile) that contains the anticodon CAU, in an ATP-dependent manner. Cytidine is converted to lysidine, thus changing the amino acid specificity of the tRNA from methionine to isoleucine.</text>
</comment>
<dbReference type="Gene3D" id="1.20.59.20">
    <property type="match status" value="1"/>
</dbReference>
<dbReference type="NCBIfam" id="TIGR02433">
    <property type="entry name" value="lysidine_TilS_C"/>
    <property type="match status" value="1"/>
</dbReference>
<sequence length="442" mass="48659">MMRPASSIAATVTTALGATDPNRGVWIALSGGLDSSLLLNLAVAAADQYPRRLQALHVHHGLQSCADDFEAHCRALCRSLEIPLRVVNVRVAVEAGEGVEGAARRARYNAFQQTIPAGDTLWLAQHLDDQAETFLLAALRGSGVGGLAAMPAERQLAGIRLQRPLLEVPRADLEAEVQRRCLVWSEDPSNAQTTFDRNFLRHAILPQLKERWPQASRLLARSAHWMGEADGLLAELADEDLQRLGGRAGELPLAALGKLSASRQRLLIRHCLRQLGLPTPPEARLGALLEQLSARNDAQVRVCWPGVEARCWRGTLWLMSDTLVVFDTPRDWDGHTSLVTDRGEHQLALSLLSGQAMELLVLRPREGGEMLRLAKRGQRDLKRLLQELGVPTWRRQAVAVIWHGATTVAALDMVEGRWLAVAEGWQAQGAWWTSGTDESENF</sequence>
<keyword evidence="5 8" id="KW-0547">Nucleotide-binding</keyword>
<name>A0A1M7M4Q1_9GAMM</name>
<evidence type="ECO:0000256" key="6">
    <source>
        <dbReference type="ARBA" id="ARBA00022840"/>
    </source>
</evidence>
<accession>A0A1M7M4Q1</accession>
<dbReference type="InterPro" id="IPR012796">
    <property type="entry name" value="Lysidine-tRNA-synth_C"/>
</dbReference>
<reference evidence="11 12" key="1">
    <citation type="submission" date="2016-11" db="EMBL/GenBank/DDBJ databases">
        <authorList>
            <person name="Jaros S."/>
            <person name="Januszkiewicz K."/>
            <person name="Wedrychowicz H."/>
        </authorList>
    </citation>
    <scope>NUCLEOTIDE SEQUENCE [LARGE SCALE GENOMIC DNA]</scope>
    <source>
        <strain evidence="11 12">DSM 4740</strain>
    </source>
</reference>
<dbReference type="OrthoDB" id="9807403at2"/>
<dbReference type="PANTHER" id="PTHR43033:SF1">
    <property type="entry name" value="TRNA(ILE)-LYSIDINE SYNTHASE-RELATED"/>
    <property type="match status" value="1"/>
</dbReference>
<comment type="subcellular location">
    <subcellularLocation>
        <location evidence="1 8">Cytoplasm</location>
    </subcellularLocation>
</comment>
<dbReference type="GO" id="GO:0006400">
    <property type="term" value="P:tRNA modification"/>
    <property type="evidence" value="ECO:0007669"/>
    <property type="project" value="UniProtKB-UniRule"/>
</dbReference>
<dbReference type="InterPro" id="IPR015262">
    <property type="entry name" value="tRNA_Ile_lys_synt_subst-bd"/>
</dbReference>
<dbReference type="SMART" id="SM00977">
    <property type="entry name" value="TilS_C"/>
    <property type="match status" value="1"/>
</dbReference>
<evidence type="ECO:0000256" key="2">
    <source>
        <dbReference type="ARBA" id="ARBA00022490"/>
    </source>
</evidence>
<evidence type="ECO:0000313" key="12">
    <source>
        <dbReference type="Proteomes" id="UP000184123"/>
    </source>
</evidence>
<feature type="binding site" evidence="8">
    <location>
        <begin position="30"/>
        <end position="35"/>
    </location>
    <ligand>
        <name>ATP</name>
        <dbReference type="ChEBI" id="CHEBI:30616"/>
    </ligand>
</feature>
<dbReference type="AlphaFoldDB" id="A0A1M7M4Q1"/>
<keyword evidence="4 8" id="KW-0819">tRNA processing</keyword>
<dbReference type="Pfam" id="PF09179">
    <property type="entry name" value="TilS"/>
    <property type="match status" value="1"/>
</dbReference>
<dbReference type="InterPro" id="IPR011063">
    <property type="entry name" value="TilS/TtcA_N"/>
</dbReference>
<dbReference type="STRING" id="44933.SAMN05660971_04084"/>
<dbReference type="Proteomes" id="UP000184123">
    <property type="component" value="Unassembled WGS sequence"/>
</dbReference>
<dbReference type="PANTHER" id="PTHR43033">
    <property type="entry name" value="TRNA(ILE)-LYSIDINE SYNTHASE-RELATED"/>
    <property type="match status" value="1"/>
</dbReference>
<dbReference type="GO" id="GO:0032267">
    <property type="term" value="F:tRNA(Ile)-lysidine synthase activity"/>
    <property type="evidence" value="ECO:0007669"/>
    <property type="project" value="UniProtKB-EC"/>
</dbReference>
<keyword evidence="3 8" id="KW-0436">Ligase</keyword>
<evidence type="ECO:0000313" key="11">
    <source>
        <dbReference type="EMBL" id="SHM85662.1"/>
    </source>
</evidence>
<dbReference type="SUPFAM" id="SSF56037">
    <property type="entry name" value="PheT/TilS domain"/>
    <property type="match status" value="1"/>
</dbReference>
<keyword evidence="13" id="KW-1185">Reference proteome</keyword>
<dbReference type="Pfam" id="PF01171">
    <property type="entry name" value="ATP_bind_3"/>
    <property type="match status" value="1"/>
</dbReference>
<dbReference type="GO" id="GO:0005524">
    <property type="term" value="F:ATP binding"/>
    <property type="evidence" value="ECO:0007669"/>
    <property type="project" value="UniProtKB-UniRule"/>
</dbReference>
<dbReference type="InterPro" id="IPR012795">
    <property type="entry name" value="tRNA_Ile_lys_synt_N"/>
</dbReference>
<feature type="domain" description="Lysidine-tRNA(Ile) synthetase C-terminal" evidence="9">
    <location>
        <begin position="360"/>
        <end position="421"/>
    </location>
</feature>
<dbReference type="SUPFAM" id="SSF52402">
    <property type="entry name" value="Adenine nucleotide alpha hydrolases-like"/>
    <property type="match status" value="1"/>
</dbReference>
<evidence type="ECO:0000256" key="1">
    <source>
        <dbReference type="ARBA" id="ARBA00004496"/>
    </source>
</evidence>
<dbReference type="Pfam" id="PF11734">
    <property type="entry name" value="TilS_C"/>
    <property type="match status" value="1"/>
</dbReference>
<dbReference type="HAMAP" id="MF_01161">
    <property type="entry name" value="tRNA_Ile_lys_synt"/>
    <property type="match status" value="1"/>
</dbReference>
<dbReference type="Gene3D" id="3.40.50.620">
    <property type="entry name" value="HUPs"/>
    <property type="match status" value="1"/>
</dbReference>
<evidence type="ECO:0000313" key="10">
    <source>
        <dbReference type="EMBL" id="GEN25616.1"/>
    </source>
</evidence>
<evidence type="ECO:0000256" key="7">
    <source>
        <dbReference type="ARBA" id="ARBA00048539"/>
    </source>
</evidence>
<dbReference type="GO" id="GO:0005737">
    <property type="term" value="C:cytoplasm"/>
    <property type="evidence" value="ECO:0007669"/>
    <property type="project" value="UniProtKB-SubCell"/>
</dbReference>
<evidence type="ECO:0000313" key="13">
    <source>
        <dbReference type="Proteomes" id="UP000321726"/>
    </source>
</evidence>
<dbReference type="Proteomes" id="UP000321726">
    <property type="component" value="Unassembled WGS sequence"/>
</dbReference>
<comment type="domain">
    <text evidence="8">The N-terminal region contains the highly conserved SGGXDS motif, predicted to be a P-loop motif involved in ATP binding.</text>
</comment>
<gene>
    <name evidence="8 10" type="primary">tilS</name>
    <name evidence="10" type="ORF">HCU01_35650</name>
    <name evidence="11" type="ORF">SAMN05660971_04084</name>
</gene>
<reference evidence="10 13" key="2">
    <citation type="submission" date="2019-07" db="EMBL/GenBank/DDBJ databases">
        <title>Whole genome shotgun sequence of Halomonas cupida NBRC 102219.</title>
        <authorList>
            <person name="Hosoyama A."/>
            <person name="Uohara A."/>
            <person name="Ohji S."/>
            <person name="Ichikawa N."/>
        </authorList>
    </citation>
    <scope>NUCLEOTIDE SEQUENCE [LARGE SCALE GENOMIC DNA]</scope>
    <source>
        <strain evidence="10 13">NBRC 102219</strain>
    </source>
</reference>
<dbReference type="NCBIfam" id="TIGR02432">
    <property type="entry name" value="lysidine_TilS_N"/>
    <property type="match status" value="1"/>
</dbReference>
<evidence type="ECO:0000256" key="5">
    <source>
        <dbReference type="ARBA" id="ARBA00022741"/>
    </source>
</evidence>
<evidence type="ECO:0000256" key="8">
    <source>
        <dbReference type="HAMAP-Rule" id="MF_01161"/>
    </source>
</evidence>
<dbReference type="EC" id="6.3.4.19" evidence="8"/>
<evidence type="ECO:0000256" key="3">
    <source>
        <dbReference type="ARBA" id="ARBA00022598"/>
    </source>
</evidence>
<proteinExistence type="inferred from homology"/>
<dbReference type="InterPro" id="IPR014729">
    <property type="entry name" value="Rossmann-like_a/b/a_fold"/>
</dbReference>
<evidence type="ECO:0000259" key="9">
    <source>
        <dbReference type="SMART" id="SM00977"/>
    </source>
</evidence>
<evidence type="ECO:0000256" key="4">
    <source>
        <dbReference type="ARBA" id="ARBA00022694"/>
    </source>
</evidence>
<protein>
    <recommendedName>
        <fullName evidence="8">tRNA(Ile)-lysidine synthase</fullName>
        <ecNumber evidence="8">6.3.4.19</ecNumber>
    </recommendedName>
    <alternativeName>
        <fullName evidence="8">tRNA(Ile)-2-lysyl-cytidine synthase</fullName>
    </alternativeName>
    <alternativeName>
        <fullName evidence="8">tRNA(Ile)-lysidine synthetase</fullName>
    </alternativeName>
</protein>
<comment type="catalytic activity">
    <reaction evidence="7 8">
        <text>cytidine(34) in tRNA(Ile2) + L-lysine + ATP = lysidine(34) in tRNA(Ile2) + AMP + diphosphate + H(+)</text>
        <dbReference type="Rhea" id="RHEA:43744"/>
        <dbReference type="Rhea" id="RHEA-COMP:10625"/>
        <dbReference type="Rhea" id="RHEA-COMP:10670"/>
        <dbReference type="ChEBI" id="CHEBI:15378"/>
        <dbReference type="ChEBI" id="CHEBI:30616"/>
        <dbReference type="ChEBI" id="CHEBI:32551"/>
        <dbReference type="ChEBI" id="CHEBI:33019"/>
        <dbReference type="ChEBI" id="CHEBI:82748"/>
        <dbReference type="ChEBI" id="CHEBI:83665"/>
        <dbReference type="ChEBI" id="CHEBI:456215"/>
        <dbReference type="EC" id="6.3.4.19"/>
    </reaction>
</comment>
<dbReference type="SUPFAM" id="SSF82829">
    <property type="entry name" value="MesJ substrate recognition domain-like"/>
    <property type="match status" value="1"/>
</dbReference>
<keyword evidence="6 8" id="KW-0067">ATP-binding</keyword>
<comment type="similarity">
    <text evidence="8">Belongs to the tRNA(Ile)-lysidine synthase family.</text>
</comment>
<keyword evidence="2 8" id="KW-0963">Cytoplasm</keyword>